<dbReference type="EMBL" id="CAJNOJ010000300">
    <property type="protein sequence ID" value="CAF1381662.1"/>
    <property type="molecule type" value="Genomic_DNA"/>
</dbReference>
<evidence type="ECO:0000313" key="2">
    <source>
        <dbReference type="EMBL" id="CAF1381662.1"/>
    </source>
</evidence>
<dbReference type="Proteomes" id="UP000663828">
    <property type="component" value="Unassembled WGS sequence"/>
</dbReference>
<accession>A0A815JIQ4</accession>
<name>A0A815JIQ4_ADIRI</name>
<gene>
    <name evidence="2" type="ORF">EDS130_LOCUS34960</name>
    <name evidence="1" type="ORF">XAT740_LOCUS1428</name>
</gene>
<dbReference type="Proteomes" id="UP000663852">
    <property type="component" value="Unassembled WGS sequence"/>
</dbReference>
<dbReference type="EMBL" id="CAJNOR010000044">
    <property type="protein sequence ID" value="CAF0770567.1"/>
    <property type="molecule type" value="Genomic_DNA"/>
</dbReference>
<sequence length="147" mass="17028">MYTNTAKQLVPNDHPYLKAIIHAKCAANPLSLQKEVTEEIAKKKTGIFRYDLEQTVFQIAETFRYLGDEEEIITYCKNLIEKNAEIRSELDLHFPSFDKKAFEKRAFVLHSQQLQQNPIIEKTNDIKDSTSLISEYILISLNDSAYL</sequence>
<evidence type="ECO:0000313" key="1">
    <source>
        <dbReference type="EMBL" id="CAF0770567.1"/>
    </source>
</evidence>
<keyword evidence="3" id="KW-1185">Reference proteome</keyword>
<dbReference type="AlphaFoldDB" id="A0A815JIQ4"/>
<comment type="caution">
    <text evidence="2">The sequence shown here is derived from an EMBL/GenBank/DDBJ whole genome shotgun (WGS) entry which is preliminary data.</text>
</comment>
<evidence type="ECO:0000313" key="3">
    <source>
        <dbReference type="Proteomes" id="UP000663828"/>
    </source>
</evidence>
<evidence type="ECO:0000313" key="4">
    <source>
        <dbReference type="Proteomes" id="UP000663852"/>
    </source>
</evidence>
<protein>
    <submittedName>
        <fullName evidence="2">Uncharacterized protein</fullName>
    </submittedName>
</protein>
<reference evidence="2" key="1">
    <citation type="submission" date="2021-02" db="EMBL/GenBank/DDBJ databases">
        <authorList>
            <person name="Nowell W R."/>
        </authorList>
    </citation>
    <scope>NUCLEOTIDE SEQUENCE</scope>
</reference>
<organism evidence="2 4">
    <name type="scientific">Adineta ricciae</name>
    <name type="common">Rotifer</name>
    <dbReference type="NCBI Taxonomy" id="249248"/>
    <lineage>
        <taxon>Eukaryota</taxon>
        <taxon>Metazoa</taxon>
        <taxon>Spiralia</taxon>
        <taxon>Gnathifera</taxon>
        <taxon>Rotifera</taxon>
        <taxon>Eurotatoria</taxon>
        <taxon>Bdelloidea</taxon>
        <taxon>Adinetida</taxon>
        <taxon>Adinetidae</taxon>
        <taxon>Adineta</taxon>
    </lineage>
</organism>
<proteinExistence type="predicted"/>